<proteinExistence type="predicted"/>
<dbReference type="AlphaFoldDB" id="A0A655ETE8"/>
<reference evidence="3" key="2">
    <citation type="submission" date="2015-03" db="EMBL/GenBank/DDBJ databases">
        <authorList>
            <consortium name="Pathogen Informatics"/>
            <person name="Murphy D."/>
        </authorList>
    </citation>
    <scope>NUCLEOTIDE SEQUENCE</scope>
    <source>
        <strain evidence="3">N09902308</strain>
    </source>
</reference>
<evidence type="ECO:0000313" key="5">
    <source>
        <dbReference type="Proteomes" id="UP000050164"/>
    </source>
</evidence>
<feature type="region of interest" description="Disordered" evidence="1">
    <location>
        <begin position="1"/>
        <end position="58"/>
    </location>
</feature>
<protein>
    <submittedName>
        <fullName evidence="3">Uncharacterized protein</fullName>
    </submittedName>
</protein>
<reference evidence="4 5" key="1">
    <citation type="submission" date="2015-03" db="EMBL/GenBank/DDBJ databases">
        <authorList>
            <consortium name="Pathogen Informatics"/>
        </authorList>
    </citation>
    <scope>NUCLEOTIDE SEQUENCE [LARGE SCALE GENOMIC DNA]</scope>
    <source>
        <strain evidence="2 5">Bir 185</strain>
        <strain evidence="4">N09902308</strain>
    </source>
</reference>
<organism evidence="3 4">
    <name type="scientific">Mycobacterium tuberculosis</name>
    <dbReference type="NCBI Taxonomy" id="1773"/>
    <lineage>
        <taxon>Bacteria</taxon>
        <taxon>Bacillati</taxon>
        <taxon>Actinomycetota</taxon>
        <taxon>Actinomycetes</taxon>
        <taxon>Mycobacteriales</taxon>
        <taxon>Mycobacteriaceae</taxon>
        <taxon>Mycobacterium</taxon>
        <taxon>Mycobacterium tuberculosis complex</taxon>
    </lineage>
</organism>
<feature type="compositionally biased region" description="Low complexity" evidence="1">
    <location>
        <begin position="32"/>
        <end position="48"/>
    </location>
</feature>
<dbReference type="EMBL" id="CNFT01002037">
    <property type="protein sequence ID" value="CKT88941.1"/>
    <property type="molecule type" value="Genomic_DNA"/>
</dbReference>
<dbReference type="EMBL" id="CSBK01001690">
    <property type="protein sequence ID" value="COZ02301.1"/>
    <property type="molecule type" value="Genomic_DNA"/>
</dbReference>
<evidence type="ECO:0000313" key="2">
    <source>
        <dbReference type="EMBL" id="CKT88941.1"/>
    </source>
</evidence>
<evidence type="ECO:0000313" key="3">
    <source>
        <dbReference type="EMBL" id="COZ02301.1"/>
    </source>
</evidence>
<sequence length="58" mass="5965">MSAPLQVAVTPARTSATIRSRAIGPDTVSVGDTTSATDTARTPSPARTRTAEDNPNQP</sequence>
<evidence type="ECO:0000256" key="1">
    <source>
        <dbReference type="SAM" id="MobiDB-lite"/>
    </source>
</evidence>
<dbReference type="Proteomes" id="UP000050164">
    <property type="component" value="Unassembled WGS sequence"/>
</dbReference>
<dbReference type="Proteomes" id="UP000039021">
    <property type="component" value="Unassembled WGS sequence"/>
</dbReference>
<gene>
    <name evidence="3" type="ORF">ERS007739_03312</name>
    <name evidence="2" type="ORF">ERS027659_04910</name>
</gene>
<evidence type="ECO:0000313" key="4">
    <source>
        <dbReference type="Proteomes" id="UP000039021"/>
    </source>
</evidence>
<name>A0A655ETE8_MYCTX</name>
<accession>A0A655ETE8</accession>